<name>A0A162N2C9_PHYB8</name>
<dbReference type="GeneID" id="28994156"/>
<evidence type="ECO:0000313" key="2">
    <source>
        <dbReference type="Proteomes" id="UP000077315"/>
    </source>
</evidence>
<reference evidence="2" key="1">
    <citation type="submission" date="2015-06" db="EMBL/GenBank/DDBJ databases">
        <title>Expansion of signal transduction pathways in fungi by whole-genome duplication.</title>
        <authorList>
            <consortium name="DOE Joint Genome Institute"/>
            <person name="Corrochano L.M."/>
            <person name="Kuo A."/>
            <person name="Marcet-Houben M."/>
            <person name="Polaino S."/>
            <person name="Salamov A."/>
            <person name="Villalobos J.M."/>
            <person name="Alvarez M.I."/>
            <person name="Avalos J."/>
            <person name="Benito E.P."/>
            <person name="Benoit I."/>
            <person name="Burger G."/>
            <person name="Camino L.P."/>
            <person name="Canovas D."/>
            <person name="Cerda-Olmedo E."/>
            <person name="Cheng J.-F."/>
            <person name="Dominguez A."/>
            <person name="Elias M."/>
            <person name="Eslava A.P."/>
            <person name="Glaser F."/>
            <person name="Grimwood J."/>
            <person name="Gutierrez G."/>
            <person name="Heitman J."/>
            <person name="Henrissat B."/>
            <person name="Iturriaga E.A."/>
            <person name="Lang B.F."/>
            <person name="Lavin J.L."/>
            <person name="Lee S."/>
            <person name="Li W."/>
            <person name="Lindquist E."/>
            <person name="Lopez-Garcia S."/>
            <person name="Luque E.M."/>
            <person name="Marcos A.T."/>
            <person name="Martin J."/>
            <person name="McCluskey K."/>
            <person name="Medina H.R."/>
            <person name="Miralles-Duran A."/>
            <person name="Miyazaki A."/>
            <person name="Munoz-Torres E."/>
            <person name="Oguiza J.A."/>
            <person name="Ohm R."/>
            <person name="Olmedo M."/>
            <person name="Orejas M."/>
            <person name="Ortiz-Castellanos L."/>
            <person name="Pisabarro A.G."/>
            <person name="Rodriguez-Romero J."/>
            <person name="Ruiz-Herrera J."/>
            <person name="Ruiz-Vazquez R."/>
            <person name="Sanz C."/>
            <person name="Schackwitz W."/>
            <person name="Schmutz J."/>
            <person name="Shahriari M."/>
            <person name="Shelest E."/>
            <person name="Silva-Franco F."/>
            <person name="Soanes D."/>
            <person name="Syed K."/>
            <person name="Tagua V.G."/>
            <person name="Talbot N.J."/>
            <person name="Thon M."/>
            <person name="De vries R.P."/>
            <person name="Wiebenga A."/>
            <person name="Yadav J.S."/>
            <person name="Braun E.L."/>
            <person name="Baker S."/>
            <person name="Garre V."/>
            <person name="Horwitz B."/>
            <person name="Torres-Martinez S."/>
            <person name="Idnurm A."/>
            <person name="Herrera-Estrella A."/>
            <person name="Gabaldon T."/>
            <person name="Grigoriev I.V."/>
        </authorList>
    </citation>
    <scope>NUCLEOTIDE SEQUENCE [LARGE SCALE GENOMIC DNA]</scope>
    <source>
        <strain evidence="2">NRRL 1555(-)</strain>
    </source>
</reference>
<dbReference type="VEuPathDB" id="FungiDB:PHYBLDRAFT_153773"/>
<dbReference type="RefSeq" id="XP_018283154.1">
    <property type="nucleotide sequence ID" value="XM_018433250.1"/>
</dbReference>
<dbReference type="STRING" id="763407.A0A162N2C9"/>
<protein>
    <submittedName>
        <fullName evidence="1">Uncharacterized protein</fullName>
    </submittedName>
</protein>
<evidence type="ECO:0000313" key="1">
    <source>
        <dbReference type="EMBL" id="OAD65114.1"/>
    </source>
</evidence>
<dbReference type="Proteomes" id="UP000077315">
    <property type="component" value="Unassembled WGS sequence"/>
</dbReference>
<organism evidence="1 2">
    <name type="scientific">Phycomyces blakesleeanus (strain ATCC 8743b / DSM 1359 / FGSC 10004 / NBRC 33097 / NRRL 1555)</name>
    <dbReference type="NCBI Taxonomy" id="763407"/>
    <lineage>
        <taxon>Eukaryota</taxon>
        <taxon>Fungi</taxon>
        <taxon>Fungi incertae sedis</taxon>
        <taxon>Mucoromycota</taxon>
        <taxon>Mucoromycotina</taxon>
        <taxon>Mucoromycetes</taxon>
        <taxon>Mucorales</taxon>
        <taxon>Phycomycetaceae</taxon>
        <taxon>Phycomyces</taxon>
    </lineage>
</organism>
<sequence>MVNLAAQHSFLLGYCWSPSKCAIVYPSFRSPHQQQLSIYGELLPAVQEFIYLGVPFRNKGICGPSVVSHHHSGTLATMSNLNSVGACRSGFSLLLSSRLYKTFVRPIFEYGLAITILRKKDYTEIERIQDKCLRMIVGGHATSSTAVLKHICNLPSMQFCSDILISNFCICAQSLLSGCLLSLLHLHHPQSSSLPALSKNSLFVSIPITLNFHSNTKLKRFFETFHQFKFDQMRLTNTKVLLQACHLLWWLKLKKFLRGRIEDLRLGMKIRENLCRFCLLRKIWYQSLVRFLH</sequence>
<dbReference type="AlphaFoldDB" id="A0A162N2C9"/>
<keyword evidence="2" id="KW-1185">Reference proteome</keyword>
<dbReference type="InParanoid" id="A0A162N2C9"/>
<accession>A0A162N2C9</accession>
<gene>
    <name evidence="1" type="ORF">PHYBLDRAFT_153773</name>
</gene>
<dbReference type="EMBL" id="KV441016">
    <property type="protein sequence ID" value="OAD65114.1"/>
    <property type="molecule type" value="Genomic_DNA"/>
</dbReference>
<proteinExistence type="predicted"/>
<dbReference type="OrthoDB" id="2284923at2759"/>